<dbReference type="SUPFAM" id="SSF55298">
    <property type="entry name" value="YjgF-like"/>
    <property type="match status" value="1"/>
</dbReference>
<evidence type="ECO:0000313" key="2">
    <source>
        <dbReference type="EMBL" id="MQQ10462.1"/>
    </source>
</evidence>
<dbReference type="EMBL" id="WIBF01000015">
    <property type="protein sequence ID" value="MQQ10462.1"/>
    <property type="molecule type" value="Genomic_DNA"/>
</dbReference>
<gene>
    <name evidence="2" type="ORF">GFB49_18515</name>
</gene>
<dbReference type="Gene3D" id="3.30.1330.40">
    <property type="entry name" value="RutC-like"/>
    <property type="match status" value="1"/>
</dbReference>
<comment type="caution">
    <text evidence="2">The sequence shown here is derived from an EMBL/GenBank/DDBJ whole genome shotgun (WGS) entry which is preliminary data.</text>
</comment>
<dbReference type="Pfam" id="PF01042">
    <property type="entry name" value="Ribonuc_L-PSP"/>
    <property type="match status" value="1"/>
</dbReference>
<dbReference type="RefSeq" id="WP_153217461.1">
    <property type="nucleotide sequence ID" value="NZ_WIBF01000015.1"/>
</dbReference>
<sequence length="128" mass="14172">MPKPIVPKSLQSYVTDWMMSPGLEHDGFVFMTGLTGADADGLLADNPTDQIEAVFEKIGMVLTEAGLGFEHLVEMTSYHVGLRDHLNAFKDIRAKYVSEPFPAWTAIEVAGFVREGACIEIRCIARRN</sequence>
<reference evidence="2 3" key="1">
    <citation type="submission" date="2019-10" db="EMBL/GenBank/DDBJ databases">
        <title>Epibacterium sp. nov., isolated from seawater.</title>
        <authorList>
            <person name="Zhang X."/>
            <person name="Li N."/>
        </authorList>
    </citation>
    <scope>NUCLEOTIDE SEQUENCE [LARGE SCALE GENOMIC DNA]</scope>
    <source>
        <strain evidence="2 3">SM1979</strain>
    </source>
</reference>
<organism evidence="2 3">
    <name type="scientific">Tritonibacter litoralis</name>
    <dbReference type="NCBI Taxonomy" id="2662264"/>
    <lineage>
        <taxon>Bacteria</taxon>
        <taxon>Pseudomonadati</taxon>
        <taxon>Pseudomonadota</taxon>
        <taxon>Alphaproteobacteria</taxon>
        <taxon>Rhodobacterales</taxon>
        <taxon>Paracoccaceae</taxon>
        <taxon>Tritonibacter</taxon>
    </lineage>
</organism>
<proteinExistence type="inferred from homology"/>
<keyword evidence="3" id="KW-1185">Reference proteome</keyword>
<dbReference type="InterPro" id="IPR006175">
    <property type="entry name" value="YjgF/YER057c/UK114"/>
</dbReference>
<accession>A0A843YMK2</accession>
<evidence type="ECO:0000256" key="1">
    <source>
        <dbReference type="ARBA" id="ARBA00010552"/>
    </source>
</evidence>
<name>A0A843YMK2_9RHOB</name>
<evidence type="ECO:0000313" key="3">
    <source>
        <dbReference type="Proteomes" id="UP000444174"/>
    </source>
</evidence>
<dbReference type="InterPro" id="IPR035959">
    <property type="entry name" value="RutC-like_sf"/>
</dbReference>
<dbReference type="Proteomes" id="UP000444174">
    <property type="component" value="Unassembled WGS sequence"/>
</dbReference>
<protein>
    <submittedName>
        <fullName evidence="2">RidA family protein</fullName>
    </submittedName>
</protein>
<dbReference type="PANTHER" id="PTHR11803">
    <property type="entry name" value="2-IMINOBUTANOATE/2-IMINOPROPANOATE DEAMINASE RIDA"/>
    <property type="match status" value="1"/>
</dbReference>
<dbReference type="GO" id="GO:0019239">
    <property type="term" value="F:deaminase activity"/>
    <property type="evidence" value="ECO:0007669"/>
    <property type="project" value="TreeGrafter"/>
</dbReference>
<dbReference type="GO" id="GO:0005829">
    <property type="term" value="C:cytosol"/>
    <property type="evidence" value="ECO:0007669"/>
    <property type="project" value="TreeGrafter"/>
</dbReference>
<comment type="similarity">
    <text evidence="1">Belongs to the RutC family.</text>
</comment>
<dbReference type="AlphaFoldDB" id="A0A843YMK2"/>
<dbReference type="PANTHER" id="PTHR11803:SF58">
    <property type="entry name" value="PROTEIN HMF1-RELATED"/>
    <property type="match status" value="1"/>
</dbReference>